<dbReference type="NCBIfam" id="TIGR00114">
    <property type="entry name" value="lumazine-synth"/>
    <property type="match status" value="1"/>
</dbReference>
<dbReference type="PANTHER" id="PTHR21058:SF0">
    <property type="entry name" value="6,7-DIMETHYL-8-RIBITYLLUMAZINE SYNTHASE"/>
    <property type="match status" value="1"/>
</dbReference>
<evidence type="ECO:0000256" key="2">
    <source>
        <dbReference type="ARBA" id="ARBA00007424"/>
    </source>
</evidence>
<comment type="pathway">
    <text evidence="1 8">Cofactor biosynthesis; riboflavin biosynthesis; riboflavin from 2-hydroxy-3-oxobutyl phosphate and 5-amino-6-(D-ribitylamino)uracil: step 1/2.</text>
</comment>
<evidence type="ECO:0000256" key="7">
    <source>
        <dbReference type="ARBA" id="ARBA00072606"/>
    </source>
</evidence>
<dbReference type="HAMAP" id="MF_00178">
    <property type="entry name" value="Lumazine_synth"/>
    <property type="match status" value="1"/>
</dbReference>
<dbReference type="NCBIfam" id="NF000812">
    <property type="entry name" value="PRK00061.1-4"/>
    <property type="match status" value="1"/>
</dbReference>
<dbReference type="AlphaFoldDB" id="A0A6S6QVQ9"/>
<keyword evidence="4 8" id="KW-0686">Riboflavin biosynthesis</keyword>
<feature type="active site" description="Proton donor" evidence="8">
    <location>
        <position position="88"/>
    </location>
</feature>
<feature type="binding site" evidence="8">
    <location>
        <position position="113"/>
    </location>
    <ligand>
        <name>5-amino-6-(D-ribitylamino)uracil</name>
        <dbReference type="ChEBI" id="CHEBI:15934"/>
    </ligand>
</feature>
<dbReference type="FunFam" id="3.40.50.960:FF:000001">
    <property type="entry name" value="6,7-dimethyl-8-ribityllumazine synthase"/>
    <property type="match status" value="1"/>
</dbReference>
<feature type="binding site" evidence="8">
    <location>
        <begin position="56"/>
        <end position="58"/>
    </location>
    <ligand>
        <name>5-amino-6-(D-ribitylamino)uracil</name>
        <dbReference type="ChEBI" id="CHEBI:15934"/>
    </ligand>
</feature>
<keyword evidence="10" id="KW-1185">Reference proteome</keyword>
<dbReference type="EC" id="2.5.1.78" evidence="3 8"/>
<reference evidence="9 10" key="1">
    <citation type="journal article" date="2016" name="Int. J. Syst. Evol. Microbiol.">
        <title>Descriptions of Anaerotaenia torta gen. nov., sp. nov. and Anaerocolumna cellulosilytica gen. nov., sp. nov. isolated from a methanogenic reactor of cattle waste.</title>
        <authorList>
            <person name="Uek A."/>
            <person name="Ohtaki Y."/>
            <person name="Kaku N."/>
            <person name="Ueki K."/>
        </authorList>
    </citation>
    <scope>NUCLEOTIDE SEQUENCE [LARGE SCALE GENOMIC DNA]</scope>
    <source>
        <strain evidence="9 10">SN021</strain>
    </source>
</reference>
<dbReference type="Proteomes" id="UP000515561">
    <property type="component" value="Chromosome"/>
</dbReference>
<feature type="binding site" evidence="8">
    <location>
        <begin position="80"/>
        <end position="82"/>
    </location>
    <ligand>
        <name>5-amino-6-(D-ribitylamino)uracil</name>
        <dbReference type="ChEBI" id="CHEBI:15934"/>
    </ligand>
</feature>
<feature type="binding site" evidence="8">
    <location>
        <begin position="85"/>
        <end position="86"/>
    </location>
    <ligand>
        <name>(2S)-2-hydroxy-3-oxobutyl phosphate</name>
        <dbReference type="ChEBI" id="CHEBI:58830"/>
    </ligand>
</feature>
<gene>
    <name evidence="8 9" type="primary">ribH</name>
    <name evidence="9" type="ORF">acsn021_07280</name>
</gene>
<evidence type="ECO:0000313" key="9">
    <source>
        <dbReference type="EMBL" id="BCJ93159.1"/>
    </source>
</evidence>
<dbReference type="EMBL" id="AP023367">
    <property type="protein sequence ID" value="BCJ93159.1"/>
    <property type="molecule type" value="Genomic_DNA"/>
</dbReference>
<dbReference type="PANTHER" id="PTHR21058">
    <property type="entry name" value="6,7-DIMETHYL-8-RIBITYLLUMAZINE SYNTHASE DMRL SYNTHASE LUMAZINE SYNTHASE"/>
    <property type="match status" value="1"/>
</dbReference>
<dbReference type="InterPro" id="IPR002180">
    <property type="entry name" value="LS/RS"/>
</dbReference>
<dbReference type="UniPathway" id="UPA00275">
    <property type="reaction ID" value="UER00404"/>
</dbReference>
<dbReference type="GO" id="GO:0009231">
    <property type="term" value="P:riboflavin biosynthetic process"/>
    <property type="evidence" value="ECO:0007669"/>
    <property type="project" value="UniProtKB-UniRule"/>
</dbReference>
<dbReference type="CDD" id="cd09209">
    <property type="entry name" value="Lumazine_synthase-I"/>
    <property type="match status" value="1"/>
</dbReference>
<sequence length="161" mass="17565">MKIYEGKLVSQDIKIGIIAARFNEFITSKLLGGAVDALVRHEVKEDNIEVAWVPGAFEIPLIASKMAKSKNYDAIICLGAVIRGSTTHYDYVCSEVSKGIAHVSLNSDTPVMFGVLTTENIEQAIERAGTKAGNKGFDCAVGAIEMINLIREMEKNEIFNN</sequence>
<dbReference type="KEGG" id="acel:acsn021_07280"/>
<dbReference type="SUPFAM" id="SSF52121">
    <property type="entry name" value="Lumazine synthase"/>
    <property type="match status" value="1"/>
</dbReference>
<evidence type="ECO:0000256" key="8">
    <source>
        <dbReference type="HAMAP-Rule" id="MF_00178"/>
    </source>
</evidence>
<name>A0A6S6QVQ9_9FIRM</name>
<dbReference type="RefSeq" id="WP_184095546.1">
    <property type="nucleotide sequence ID" value="NZ_AP023367.1"/>
</dbReference>
<dbReference type="Pfam" id="PF00885">
    <property type="entry name" value="DMRL_synthase"/>
    <property type="match status" value="1"/>
</dbReference>
<protein>
    <recommendedName>
        <fullName evidence="7 8">6,7-dimethyl-8-ribityllumazine synthase</fullName>
        <shortName evidence="8">DMRL synthase</shortName>
        <shortName evidence="8">LS</shortName>
        <shortName evidence="8">Lumazine synthase</shortName>
        <ecNumber evidence="3 8">2.5.1.78</ecNumber>
    </recommendedName>
</protein>
<dbReference type="InterPro" id="IPR034964">
    <property type="entry name" value="LS"/>
</dbReference>
<comment type="function">
    <text evidence="8">Catalyzes the formation of 6,7-dimethyl-8-ribityllumazine by condensation of 5-amino-6-(D-ribitylamino)uracil with 3,4-dihydroxy-2-butanone 4-phosphate. This is the penultimate step in the biosynthesis of riboflavin.</text>
</comment>
<evidence type="ECO:0000256" key="6">
    <source>
        <dbReference type="ARBA" id="ARBA00048785"/>
    </source>
</evidence>
<keyword evidence="5 8" id="KW-0808">Transferase</keyword>
<evidence type="ECO:0000256" key="4">
    <source>
        <dbReference type="ARBA" id="ARBA00022619"/>
    </source>
</evidence>
<dbReference type="GO" id="GO:0000906">
    <property type="term" value="F:6,7-dimethyl-8-ribityllumazine synthase activity"/>
    <property type="evidence" value="ECO:0007669"/>
    <property type="project" value="UniProtKB-UniRule"/>
</dbReference>
<feature type="binding site" evidence="8">
    <location>
        <position position="127"/>
    </location>
    <ligand>
        <name>(2S)-2-hydroxy-3-oxobutyl phosphate</name>
        <dbReference type="ChEBI" id="CHEBI:58830"/>
    </ligand>
</feature>
<evidence type="ECO:0000313" key="10">
    <source>
        <dbReference type="Proteomes" id="UP000515561"/>
    </source>
</evidence>
<comment type="similarity">
    <text evidence="2 8">Belongs to the DMRL synthase family.</text>
</comment>
<organism evidence="9 10">
    <name type="scientific">Anaerocolumna cellulosilytica</name>
    <dbReference type="NCBI Taxonomy" id="433286"/>
    <lineage>
        <taxon>Bacteria</taxon>
        <taxon>Bacillati</taxon>
        <taxon>Bacillota</taxon>
        <taxon>Clostridia</taxon>
        <taxon>Lachnospirales</taxon>
        <taxon>Lachnospiraceae</taxon>
        <taxon>Anaerocolumna</taxon>
    </lineage>
</organism>
<dbReference type="GO" id="GO:0009349">
    <property type="term" value="C:riboflavin synthase complex"/>
    <property type="evidence" value="ECO:0007669"/>
    <property type="project" value="UniProtKB-UniRule"/>
</dbReference>
<feature type="binding site" evidence="8">
    <location>
        <position position="22"/>
    </location>
    <ligand>
        <name>5-amino-6-(D-ribitylamino)uracil</name>
        <dbReference type="ChEBI" id="CHEBI:15934"/>
    </ligand>
</feature>
<evidence type="ECO:0000256" key="1">
    <source>
        <dbReference type="ARBA" id="ARBA00004917"/>
    </source>
</evidence>
<comment type="catalytic activity">
    <reaction evidence="6 8">
        <text>(2S)-2-hydroxy-3-oxobutyl phosphate + 5-amino-6-(D-ribitylamino)uracil = 6,7-dimethyl-8-(1-D-ribityl)lumazine + phosphate + 2 H2O + H(+)</text>
        <dbReference type="Rhea" id="RHEA:26152"/>
        <dbReference type="ChEBI" id="CHEBI:15377"/>
        <dbReference type="ChEBI" id="CHEBI:15378"/>
        <dbReference type="ChEBI" id="CHEBI:15934"/>
        <dbReference type="ChEBI" id="CHEBI:43474"/>
        <dbReference type="ChEBI" id="CHEBI:58201"/>
        <dbReference type="ChEBI" id="CHEBI:58830"/>
        <dbReference type="EC" id="2.5.1.78"/>
    </reaction>
</comment>
<accession>A0A6S6QVQ9</accession>
<dbReference type="Gene3D" id="3.40.50.960">
    <property type="entry name" value="Lumazine/riboflavin synthase"/>
    <property type="match status" value="1"/>
</dbReference>
<evidence type="ECO:0000256" key="5">
    <source>
        <dbReference type="ARBA" id="ARBA00022679"/>
    </source>
</evidence>
<dbReference type="InterPro" id="IPR036467">
    <property type="entry name" value="LS/RS_sf"/>
</dbReference>
<evidence type="ECO:0000256" key="3">
    <source>
        <dbReference type="ARBA" id="ARBA00012664"/>
    </source>
</evidence>
<dbReference type="GO" id="GO:0005829">
    <property type="term" value="C:cytosol"/>
    <property type="evidence" value="ECO:0007669"/>
    <property type="project" value="TreeGrafter"/>
</dbReference>
<proteinExistence type="inferred from homology"/>